<organism evidence="1 2">
    <name type="scientific">Biomphalaria pfeifferi</name>
    <name type="common">Bloodfluke planorb</name>
    <name type="synonym">Freshwater snail</name>
    <dbReference type="NCBI Taxonomy" id="112525"/>
    <lineage>
        <taxon>Eukaryota</taxon>
        <taxon>Metazoa</taxon>
        <taxon>Spiralia</taxon>
        <taxon>Lophotrochozoa</taxon>
        <taxon>Mollusca</taxon>
        <taxon>Gastropoda</taxon>
        <taxon>Heterobranchia</taxon>
        <taxon>Euthyneura</taxon>
        <taxon>Panpulmonata</taxon>
        <taxon>Hygrophila</taxon>
        <taxon>Lymnaeoidea</taxon>
        <taxon>Planorbidae</taxon>
        <taxon>Biomphalaria</taxon>
    </lineage>
</organism>
<reference evidence="1" key="2">
    <citation type="submission" date="2023-04" db="EMBL/GenBank/DDBJ databases">
        <authorList>
            <person name="Bu L."/>
            <person name="Lu L."/>
            <person name="Laidemitt M.R."/>
            <person name="Zhang S.M."/>
            <person name="Mutuku M."/>
            <person name="Mkoji G."/>
            <person name="Steinauer M."/>
            <person name="Loker E.S."/>
        </authorList>
    </citation>
    <scope>NUCLEOTIDE SEQUENCE</scope>
    <source>
        <strain evidence="1">KasaAsao</strain>
        <tissue evidence="1">Whole Snail</tissue>
    </source>
</reference>
<comment type="caution">
    <text evidence="1">The sequence shown here is derived from an EMBL/GenBank/DDBJ whole genome shotgun (WGS) entry which is preliminary data.</text>
</comment>
<reference evidence="1" key="1">
    <citation type="journal article" date="2023" name="PLoS Negl. Trop. Dis.">
        <title>A genome sequence for Biomphalaria pfeifferi, the major vector snail for the human-infecting parasite Schistosoma mansoni.</title>
        <authorList>
            <person name="Bu L."/>
            <person name="Lu L."/>
            <person name="Laidemitt M.R."/>
            <person name="Zhang S.M."/>
            <person name="Mutuku M."/>
            <person name="Mkoji G."/>
            <person name="Steinauer M."/>
            <person name="Loker E.S."/>
        </authorList>
    </citation>
    <scope>NUCLEOTIDE SEQUENCE</scope>
    <source>
        <strain evidence="1">KasaAsao</strain>
    </source>
</reference>
<keyword evidence="2" id="KW-1185">Reference proteome</keyword>
<protein>
    <submittedName>
        <fullName evidence="1">Uncharacterized protein</fullName>
    </submittedName>
</protein>
<evidence type="ECO:0000313" key="1">
    <source>
        <dbReference type="EMBL" id="KAK0039557.1"/>
    </source>
</evidence>
<sequence>MIIIYHPINKTFHAIKTAEVVRNVEIYETISCNGAVGYTSGSHLWIRDAKDNRGFPVERSASRQNLLTLFDYEDLIQSKILLIQSTECRAGKETVGILPSVSHMIEGDLGKSIVTGASPTHVVTKSSSFSAMRWEKAGKASSVRGSEVLIVRHRNI</sequence>
<name>A0AAD8ETB1_BIOPF</name>
<dbReference type="AlphaFoldDB" id="A0AAD8ETB1"/>
<dbReference type="EMBL" id="JASAOG010000440">
    <property type="protein sequence ID" value="KAK0039557.1"/>
    <property type="molecule type" value="Genomic_DNA"/>
</dbReference>
<proteinExistence type="predicted"/>
<gene>
    <name evidence="1" type="ORF">Bpfe_031042</name>
</gene>
<evidence type="ECO:0000313" key="2">
    <source>
        <dbReference type="Proteomes" id="UP001233172"/>
    </source>
</evidence>
<accession>A0AAD8ETB1</accession>
<dbReference type="Proteomes" id="UP001233172">
    <property type="component" value="Unassembled WGS sequence"/>
</dbReference>